<evidence type="ECO:0000313" key="2">
    <source>
        <dbReference type="Proteomes" id="UP000609064"/>
    </source>
</evidence>
<evidence type="ECO:0000313" key="1">
    <source>
        <dbReference type="EMBL" id="GGD73924.1"/>
    </source>
</evidence>
<accession>A0A917DVA5</accession>
<reference evidence="1" key="1">
    <citation type="journal article" date="2014" name="Int. J. Syst. Evol. Microbiol.">
        <title>Complete genome sequence of Corynebacterium casei LMG S-19264T (=DSM 44701T), isolated from a smear-ripened cheese.</title>
        <authorList>
            <consortium name="US DOE Joint Genome Institute (JGI-PGF)"/>
            <person name="Walter F."/>
            <person name="Albersmeier A."/>
            <person name="Kalinowski J."/>
            <person name="Ruckert C."/>
        </authorList>
    </citation>
    <scope>NUCLEOTIDE SEQUENCE</scope>
    <source>
        <strain evidence="1">CGMCC 1.15958</strain>
    </source>
</reference>
<dbReference type="EMBL" id="BMKK01000010">
    <property type="protein sequence ID" value="GGD73924.1"/>
    <property type="molecule type" value="Genomic_DNA"/>
</dbReference>
<keyword evidence="2" id="KW-1185">Reference proteome</keyword>
<proteinExistence type="predicted"/>
<organism evidence="1 2">
    <name type="scientific">Emticicia aquatilis</name>
    <dbReference type="NCBI Taxonomy" id="1537369"/>
    <lineage>
        <taxon>Bacteria</taxon>
        <taxon>Pseudomonadati</taxon>
        <taxon>Bacteroidota</taxon>
        <taxon>Cytophagia</taxon>
        <taxon>Cytophagales</taxon>
        <taxon>Leadbetterellaceae</taxon>
        <taxon>Emticicia</taxon>
    </lineage>
</organism>
<gene>
    <name evidence="1" type="ORF">GCM10011514_42540</name>
</gene>
<name>A0A917DVA5_9BACT</name>
<dbReference type="RefSeq" id="WP_188769173.1">
    <property type="nucleotide sequence ID" value="NZ_BMKK01000010.1"/>
</dbReference>
<protein>
    <submittedName>
        <fullName evidence="1">Uncharacterized protein</fullName>
    </submittedName>
</protein>
<dbReference type="AlphaFoldDB" id="A0A917DVA5"/>
<sequence length="120" mass="13662">MSYNIQVYTAQTMLAEMEAESEDFFDNDKNLIPFTEKQIANLKERLLKFGFELAKEDKKGISFKNDNFEGMRAIITASGLYLRSSFDDAFEIGMLSSELTDTGEFAKYDPQADGWEVLGE</sequence>
<comment type="caution">
    <text evidence="1">The sequence shown here is derived from an EMBL/GenBank/DDBJ whole genome shotgun (WGS) entry which is preliminary data.</text>
</comment>
<reference evidence="1" key="2">
    <citation type="submission" date="2020-09" db="EMBL/GenBank/DDBJ databases">
        <authorList>
            <person name="Sun Q."/>
            <person name="Zhou Y."/>
        </authorList>
    </citation>
    <scope>NUCLEOTIDE SEQUENCE</scope>
    <source>
        <strain evidence="1">CGMCC 1.15958</strain>
    </source>
</reference>
<dbReference type="Proteomes" id="UP000609064">
    <property type="component" value="Unassembled WGS sequence"/>
</dbReference>